<dbReference type="GO" id="GO:0032259">
    <property type="term" value="P:methylation"/>
    <property type="evidence" value="ECO:0007669"/>
    <property type="project" value="UniProtKB-KW"/>
</dbReference>
<proteinExistence type="predicted"/>
<name>A0A4Q7AIE8_9GAMM</name>
<comment type="caution">
    <text evidence="4">The sequence shown here is derived from an EMBL/GenBank/DDBJ whole genome shotgun (WGS) entry which is preliminary data.</text>
</comment>
<dbReference type="EMBL" id="SGSQ01000007">
    <property type="protein sequence ID" value="RZG47460.1"/>
    <property type="molecule type" value="Genomic_DNA"/>
</dbReference>
<protein>
    <submittedName>
        <fullName evidence="4">Class I SAM-dependent methyltransferase</fullName>
    </submittedName>
</protein>
<gene>
    <name evidence="4" type="ORF">EXU28_05905</name>
</gene>
<dbReference type="GO" id="GO:0008168">
    <property type="term" value="F:methyltransferase activity"/>
    <property type="evidence" value="ECO:0007669"/>
    <property type="project" value="UniProtKB-KW"/>
</dbReference>
<dbReference type="PANTHER" id="PTHR43861">
    <property type="entry name" value="TRANS-ACONITATE 2-METHYLTRANSFERASE-RELATED"/>
    <property type="match status" value="1"/>
</dbReference>
<evidence type="ECO:0000256" key="1">
    <source>
        <dbReference type="ARBA" id="ARBA00022603"/>
    </source>
</evidence>
<keyword evidence="5" id="KW-1185">Reference proteome</keyword>
<sequence>MTDQTYLSENIIEIYKKHGHAWTELRGEYLYEQAWLDRFLALLPQNSNILDLGCGSGKPIAQYLIEKGHSVIGVDTSDSMIAMAQQNFPQHSFPNLHWIQADMRTLELDQKFQGMIAWDSFFHLRPDDQRAMFQQFTKFSEQGTALMFTSGPAHGEAVGDLFGDALYHASLSLEEYRELFQIYGFEEVLMIAEDQDCTGHTVWLVRKIRD</sequence>
<feature type="domain" description="Methyltransferase" evidence="3">
    <location>
        <begin position="49"/>
        <end position="138"/>
    </location>
</feature>
<reference evidence="4 5" key="1">
    <citation type="submission" date="2019-02" db="EMBL/GenBank/DDBJ databases">
        <title>The Batch Genome Submission of Acinetobacter spp. strains.</title>
        <authorList>
            <person name="Qin J."/>
            <person name="Hu Y."/>
            <person name="Ye H."/>
            <person name="Wei L."/>
            <person name="Feng Y."/>
            <person name="Zong Z."/>
        </authorList>
    </citation>
    <scope>NUCLEOTIDE SEQUENCE [LARGE SCALE GENOMIC DNA]</scope>
    <source>
        <strain evidence="4 5">WCHAW060049</strain>
    </source>
</reference>
<accession>A0A4Q7AIE8</accession>
<dbReference type="PANTHER" id="PTHR43861:SF1">
    <property type="entry name" value="TRANS-ACONITATE 2-METHYLTRANSFERASE"/>
    <property type="match status" value="1"/>
</dbReference>
<keyword evidence="1 4" id="KW-0489">Methyltransferase</keyword>
<dbReference type="SUPFAM" id="SSF53335">
    <property type="entry name" value="S-adenosyl-L-methionine-dependent methyltransferases"/>
    <property type="match status" value="1"/>
</dbReference>
<dbReference type="Pfam" id="PF13649">
    <property type="entry name" value="Methyltransf_25"/>
    <property type="match status" value="1"/>
</dbReference>
<evidence type="ECO:0000313" key="5">
    <source>
        <dbReference type="Proteomes" id="UP000293863"/>
    </source>
</evidence>
<evidence type="ECO:0000256" key="2">
    <source>
        <dbReference type="ARBA" id="ARBA00022679"/>
    </source>
</evidence>
<evidence type="ECO:0000313" key="4">
    <source>
        <dbReference type="EMBL" id="RZG47460.1"/>
    </source>
</evidence>
<dbReference type="AlphaFoldDB" id="A0A4Q7AIE8"/>
<dbReference type="CDD" id="cd02440">
    <property type="entry name" value="AdoMet_MTases"/>
    <property type="match status" value="1"/>
</dbReference>
<dbReference type="InterPro" id="IPR029063">
    <property type="entry name" value="SAM-dependent_MTases_sf"/>
</dbReference>
<dbReference type="Gene3D" id="3.40.50.150">
    <property type="entry name" value="Vaccinia Virus protein VP39"/>
    <property type="match status" value="1"/>
</dbReference>
<dbReference type="Proteomes" id="UP000293863">
    <property type="component" value="Unassembled WGS sequence"/>
</dbReference>
<dbReference type="RefSeq" id="WP_130168238.1">
    <property type="nucleotide sequence ID" value="NZ_SGSQ01000007.1"/>
</dbReference>
<organism evidence="4 5">
    <name type="scientific">Acinetobacter wuhouensis</name>
    <dbReference type="NCBI Taxonomy" id="1879050"/>
    <lineage>
        <taxon>Bacteria</taxon>
        <taxon>Pseudomonadati</taxon>
        <taxon>Pseudomonadota</taxon>
        <taxon>Gammaproteobacteria</taxon>
        <taxon>Moraxellales</taxon>
        <taxon>Moraxellaceae</taxon>
        <taxon>Acinetobacter</taxon>
    </lineage>
</organism>
<keyword evidence="2 4" id="KW-0808">Transferase</keyword>
<dbReference type="InterPro" id="IPR041698">
    <property type="entry name" value="Methyltransf_25"/>
</dbReference>
<evidence type="ECO:0000259" key="3">
    <source>
        <dbReference type="Pfam" id="PF13649"/>
    </source>
</evidence>